<sequence length="169" mass="19212">MAFEVVPDTEEYRALACQFYETCPFGDYDIARIIRSEMIQENDGMDVVVKQLYHGTHHSTLEAIARKGFDWRLTAAPQRREKGTANLATAFARSPNSNTHFMFMAKVLVGRHTGGKSGLKRPPPLDESNPYGKCYDSCVDNIFSPQVYVIFDSNQAYPEYIIEYNSHKS</sequence>
<keyword evidence="1" id="KW-0808">Transferase</keyword>
<dbReference type="Proteomes" id="UP000678393">
    <property type="component" value="Unassembled WGS sequence"/>
</dbReference>
<keyword evidence="1" id="KW-0328">Glycosyltransferase</keyword>
<evidence type="ECO:0000313" key="4">
    <source>
        <dbReference type="Proteomes" id="UP000678393"/>
    </source>
</evidence>
<dbReference type="GO" id="GO:1990404">
    <property type="term" value="F:NAD+-protein mono-ADP-ribosyltransferase activity"/>
    <property type="evidence" value="ECO:0007669"/>
    <property type="project" value="TreeGrafter"/>
</dbReference>
<dbReference type="Gene3D" id="3.90.228.10">
    <property type="match status" value="1"/>
</dbReference>
<dbReference type="GO" id="GO:0005634">
    <property type="term" value="C:nucleus"/>
    <property type="evidence" value="ECO:0007669"/>
    <property type="project" value="TreeGrafter"/>
</dbReference>
<evidence type="ECO:0000259" key="2">
    <source>
        <dbReference type="PROSITE" id="PS51059"/>
    </source>
</evidence>
<protein>
    <recommendedName>
        <fullName evidence="1">Poly [ADP-ribose] polymerase</fullName>
        <shortName evidence="1">PARP</shortName>
        <ecNumber evidence="1">2.4.2.-</ecNumber>
    </recommendedName>
</protein>
<dbReference type="InterPro" id="IPR012317">
    <property type="entry name" value="Poly(ADP-ribose)pol_cat_dom"/>
</dbReference>
<evidence type="ECO:0000256" key="1">
    <source>
        <dbReference type="RuleBase" id="RU362114"/>
    </source>
</evidence>
<evidence type="ECO:0000313" key="3">
    <source>
        <dbReference type="EMBL" id="CAG5128983.1"/>
    </source>
</evidence>
<dbReference type="Pfam" id="PF00644">
    <property type="entry name" value="PARP"/>
    <property type="match status" value="1"/>
</dbReference>
<reference evidence="3" key="1">
    <citation type="submission" date="2021-04" db="EMBL/GenBank/DDBJ databases">
        <authorList>
            <consortium name="Molecular Ecology Group"/>
        </authorList>
    </citation>
    <scope>NUCLEOTIDE SEQUENCE</scope>
</reference>
<dbReference type="OrthoDB" id="406099at2759"/>
<dbReference type="EC" id="2.4.2.-" evidence="1"/>
<dbReference type="AlphaFoldDB" id="A0A8S3ZHR8"/>
<name>A0A8S3ZHR8_9EUPU</name>
<keyword evidence="4" id="KW-1185">Reference proteome</keyword>
<dbReference type="SUPFAM" id="SSF56399">
    <property type="entry name" value="ADP-ribosylation"/>
    <property type="match status" value="1"/>
</dbReference>
<dbReference type="EMBL" id="CAJHNH020003312">
    <property type="protein sequence ID" value="CAG5128983.1"/>
    <property type="molecule type" value="Genomic_DNA"/>
</dbReference>
<dbReference type="PANTHER" id="PTHR45740:SF2">
    <property type="entry name" value="POLY [ADP-RIBOSE] POLYMERASE"/>
    <property type="match status" value="1"/>
</dbReference>
<organism evidence="3 4">
    <name type="scientific">Candidula unifasciata</name>
    <dbReference type="NCBI Taxonomy" id="100452"/>
    <lineage>
        <taxon>Eukaryota</taxon>
        <taxon>Metazoa</taxon>
        <taxon>Spiralia</taxon>
        <taxon>Lophotrochozoa</taxon>
        <taxon>Mollusca</taxon>
        <taxon>Gastropoda</taxon>
        <taxon>Heterobranchia</taxon>
        <taxon>Euthyneura</taxon>
        <taxon>Panpulmonata</taxon>
        <taxon>Eupulmonata</taxon>
        <taxon>Stylommatophora</taxon>
        <taxon>Helicina</taxon>
        <taxon>Helicoidea</taxon>
        <taxon>Geomitridae</taxon>
        <taxon>Candidula</taxon>
    </lineage>
</organism>
<proteinExistence type="predicted"/>
<dbReference type="PANTHER" id="PTHR45740">
    <property type="entry name" value="POLY [ADP-RIBOSE] POLYMERASE"/>
    <property type="match status" value="1"/>
</dbReference>
<comment type="caution">
    <text evidence="3">The sequence shown here is derived from an EMBL/GenBank/DDBJ whole genome shotgun (WGS) entry which is preliminary data.</text>
</comment>
<gene>
    <name evidence="3" type="ORF">CUNI_LOCUS14541</name>
</gene>
<dbReference type="GO" id="GO:0003950">
    <property type="term" value="F:NAD+ poly-ADP-ribosyltransferase activity"/>
    <property type="evidence" value="ECO:0007669"/>
    <property type="project" value="UniProtKB-UniRule"/>
</dbReference>
<accession>A0A8S3ZHR8</accession>
<dbReference type="InterPro" id="IPR051712">
    <property type="entry name" value="ARTD-AVP"/>
</dbReference>
<keyword evidence="1" id="KW-0520">NAD</keyword>
<dbReference type="PROSITE" id="PS51059">
    <property type="entry name" value="PARP_CATALYTIC"/>
    <property type="match status" value="1"/>
</dbReference>
<feature type="domain" description="PARP catalytic" evidence="2">
    <location>
        <begin position="1"/>
        <end position="169"/>
    </location>
</feature>